<dbReference type="EMBL" id="DRLF01000313">
    <property type="protein sequence ID" value="HEC06981.1"/>
    <property type="molecule type" value="Genomic_DNA"/>
</dbReference>
<organism evidence="5">
    <name type="scientific">Thiolapillus brandeum</name>
    <dbReference type="NCBI Taxonomy" id="1076588"/>
    <lineage>
        <taxon>Bacteria</taxon>
        <taxon>Pseudomonadati</taxon>
        <taxon>Pseudomonadota</taxon>
        <taxon>Gammaproteobacteria</taxon>
        <taxon>Chromatiales</taxon>
        <taxon>Sedimenticolaceae</taxon>
        <taxon>Thiolapillus</taxon>
    </lineage>
</organism>
<name>A0A831WFX2_9GAMM</name>
<dbReference type="GO" id="GO:0000976">
    <property type="term" value="F:transcription cis-regulatory region binding"/>
    <property type="evidence" value="ECO:0007669"/>
    <property type="project" value="TreeGrafter"/>
</dbReference>
<dbReference type="GO" id="GO:0005829">
    <property type="term" value="C:cytosol"/>
    <property type="evidence" value="ECO:0007669"/>
    <property type="project" value="TreeGrafter"/>
</dbReference>
<comment type="caution">
    <text evidence="5">The sequence shown here is derived from an EMBL/GenBank/DDBJ whole genome shotgun (WGS) entry which is preliminary data.</text>
</comment>
<dbReference type="InterPro" id="IPR020449">
    <property type="entry name" value="Tscrpt_reg_AraC-type_HTH"/>
</dbReference>
<dbReference type="SUPFAM" id="SSF46689">
    <property type="entry name" value="Homeodomain-like"/>
    <property type="match status" value="1"/>
</dbReference>
<keyword evidence="2" id="KW-0238">DNA-binding</keyword>
<feature type="domain" description="HTH araC/xylS-type" evidence="4">
    <location>
        <begin position="232"/>
        <end position="329"/>
    </location>
</feature>
<dbReference type="Pfam" id="PF12833">
    <property type="entry name" value="HTH_18"/>
    <property type="match status" value="1"/>
</dbReference>
<keyword evidence="1" id="KW-0805">Transcription regulation</keyword>
<dbReference type="GO" id="GO:0003700">
    <property type="term" value="F:DNA-binding transcription factor activity"/>
    <property type="evidence" value="ECO:0007669"/>
    <property type="project" value="InterPro"/>
</dbReference>
<dbReference type="AlphaFoldDB" id="A0A831WFX2"/>
<dbReference type="Proteomes" id="UP000886339">
    <property type="component" value="Unassembled WGS sequence"/>
</dbReference>
<dbReference type="Pfam" id="PF12625">
    <property type="entry name" value="Arabinose_bd"/>
    <property type="match status" value="1"/>
</dbReference>
<accession>A0A831WFX2</accession>
<dbReference type="PANTHER" id="PTHR47894:SF1">
    <property type="entry name" value="HTH-TYPE TRANSCRIPTIONAL REGULATOR VQSM"/>
    <property type="match status" value="1"/>
</dbReference>
<protein>
    <submittedName>
        <fullName evidence="5">AraC family transcriptional regulator</fullName>
    </submittedName>
</protein>
<evidence type="ECO:0000313" key="5">
    <source>
        <dbReference type="EMBL" id="HEC06981.1"/>
    </source>
</evidence>
<evidence type="ECO:0000256" key="2">
    <source>
        <dbReference type="ARBA" id="ARBA00023125"/>
    </source>
</evidence>
<dbReference type="InterPro" id="IPR032687">
    <property type="entry name" value="AraC-type_N"/>
</dbReference>
<dbReference type="PROSITE" id="PS01124">
    <property type="entry name" value="HTH_ARAC_FAMILY_2"/>
    <property type="match status" value="1"/>
</dbReference>
<evidence type="ECO:0000256" key="1">
    <source>
        <dbReference type="ARBA" id="ARBA00023015"/>
    </source>
</evidence>
<dbReference type="SMART" id="SM00342">
    <property type="entry name" value="HTH_ARAC"/>
    <property type="match status" value="1"/>
</dbReference>
<evidence type="ECO:0000259" key="4">
    <source>
        <dbReference type="PROSITE" id="PS01124"/>
    </source>
</evidence>
<dbReference type="InterPro" id="IPR009057">
    <property type="entry name" value="Homeodomain-like_sf"/>
</dbReference>
<sequence>MKEVDTARMRYINFLASLLEQRGAPTDKYLTQAHIPLGLKEQPDAVISVKSLMTFLEAAIEDTDWQLLGYEAGGTPLHSHGPIGPYILSATTLYQAAQRLVISARRETSITDNHLAFEGGTAWICMTPLLGTRSQKQQVELYNLHILLQLARSALGTNWKPERVRLCATDEATLKAHPELEKLNIEFGATTTAIAIPMEQLAAPIHKDDMHLLNASGAPVLDDGMITLDTMNALRQLIETYLPYNPTLETLSRLTGISKRSLQRFLHSRGTSFSRLVEQVIFCRAIELMADPGLRLREIAQAVGYSELSHFSRAFHRMTGLPPSTYRSKTLQLVQKPDRHDKAAVQQ</sequence>
<dbReference type="InterPro" id="IPR018060">
    <property type="entry name" value="HTH_AraC"/>
</dbReference>
<evidence type="ECO:0000256" key="3">
    <source>
        <dbReference type="ARBA" id="ARBA00023163"/>
    </source>
</evidence>
<dbReference type="Gene3D" id="1.10.10.60">
    <property type="entry name" value="Homeodomain-like"/>
    <property type="match status" value="1"/>
</dbReference>
<keyword evidence="3" id="KW-0804">Transcription</keyword>
<dbReference type="PANTHER" id="PTHR47894">
    <property type="entry name" value="HTH-TYPE TRANSCRIPTIONAL REGULATOR GADX"/>
    <property type="match status" value="1"/>
</dbReference>
<proteinExistence type="predicted"/>
<gene>
    <name evidence="5" type="ORF">ENJ12_09025</name>
</gene>
<reference evidence="5" key="1">
    <citation type="journal article" date="2020" name="mSystems">
        <title>Genome- and Community-Level Interaction Insights into Carbon Utilization and Element Cycling Functions of Hydrothermarchaeota in Hydrothermal Sediment.</title>
        <authorList>
            <person name="Zhou Z."/>
            <person name="Liu Y."/>
            <person name="Xu W."/>
            <person name="Pan J."/>
            <person name="Luo Z.H."/>
            <person name="Li M."/>
        </authorList>
    </citation>
    <scope>NUCLEOTIDE SEQUENCE [LARGE SCALE GENOMIC DNA]</scope>
    <source>
        <strain evidence="5">HyVt-458</strain>
    </source>
</reference>
<dbReference type="PRINTS" id="PR00032">
    <property type="entry name" value="HTHARAC"/>
</dbReference>